<reference evidence="6" key="1">
    <citation type="submission" date="2019-09" db="EMBL/GenBank/DDBJ databases">
        <authorList>
            <person name="Needham M D."/>
        </authorList>
    </citation>
    <scope>NUCLEOTIDE SEQUENCE</scope>
</reference>
<dbReference type="InterPro" id="IPR036134">
    <property type="entry name" value="Crypto/Photolyase_FAD-like_sf"/>
</dbReference>
<feature type="domain" description="Photolyase/cryptochrome alpha/beta" evidence="5">
    <location>
        <begin position="1"/>
        <end position="132"/>
    </location>
</feature>
<dbReference type="InterPro" id="IPR018394">
    <property type="entry name" value="DNA_photolyase_1_CS_C"/>
</dbReference>
<dbReference type="GO" id="GO:0071949">
    <property type="term" value="F:FAD binding"/>
    <property type="evidence" value="ECO:0007669"/>
    <property type="project" value="TreeGrafter"/>
</dbReference>
<keyword evidence="4" id="KW-0157">Chromophore</keyword>
<dbReference type="GO" id="GO:0003677">
    <property type="term" value="F:DNA binding"/>
    <property type="evidence" value="ECO:0007669"/>
    <property type="project" value="TreeGrafter"/>
</dbReference>
<evidence type="ECO:0000256" key="2">
    <source>
        <dbReference type="ARBA" id="ARBA00022630"/>
    </source>
</evidence>
<keyword evidence="2" id="KW-0285">Flavoprotein</keyword>
<dbReference type="Gene3D" id="1.10.579.10">
    <property type="entry name" value="DNA Cyclobutane Dipyrimidine Photolyase, subunit A, domain 3"/>
    <property type="match status" value="1"/>
</dbReference>
<dbReference type="PANTHER" id="PTHR11455:SF9">
    <property type="entry name" value="CRYPTOCHROME CIRCADIAN CLOCK 5 ISOFORM X1"/>
    <property type="match status" value="1"/>
</dbReference>
<dbReference type="PROSITE" id="PS00691">
    <property type="entry name" value="DNA_PHOTOLYASES_1_2"/>
    <property type="match status" value="1"/>
</dbReference>
<proteinExistence type="predicted"/>
<evidence type="ECO:0000256" key="4">
    <source>
        <dbReference type="ARBA" id="ARBA00022991"/>
    </source>
</evidence>
<dbReference type="InterPro" id="IPR006050">
    <property type="entry name" value="DNA_photolyase_N"/>
</dbReference>
<accession>A0A5E8CGV2</accession>
<dbReference type="SUPFAM" id="SSF52425">
    <property type="entry name" value="Cryptochrome/photolyase, N-terminal domain"/>
    <property type="match status" value="1"/>
</dbReference>
<dbReference type="GO" id="GO:0006139">
    <property type="term" value="P:nucleobase-containing compound metabolic process"/>
    <property type="evidence" value="ECO:0007669"/>
    <property type="project" value="UniProtKB-ARBA"/>
</dbReference>
<dbReference type="EMBL" id="CABVLZ010000001">
    <property type="protein sequence ID" value="VVU94411.1"/>
    <property type="molecule type" value="Genomic_DNA"/>
</dbReference>
<protein>
    <submittedName>
        <fullName evidence="6">FAD binding domain of DNA photolyase</fullName>
    </submittedName>
</protein>
<gene>
    <name evidence="6" type="ORF">CPAV1605_133</name>
</gene>
<comment type="cofactor">
    <cofactor evidence="1">
        <name>FAD</name>
        <dbReference type="ChEBI" id="CHEBI:57692"/>
    </cofactor>
</comment>
<dbReference type="InterPro" id="IPR002081">
    <property type="entry name" value="Cryptochrome/DNA_photolyase_1"/>
</dbReference>
<dbReference type="InterPro" id="IPR014729">
    <property type="entry name" value="Rossmann-like_a/b/a_fold"/>
</dbReference>
<dbReference type="SUPFAM" id="SSF48173">
    <property type="entry name" value="Cryptochrome/photolyase FAD-binding domain"/>
    <property type="match status" value="1"/>
</dbReference>
<evidence type="ECO:0000256" key="3">
    <source>
        <dbReference type="ARBA" id="ARBA00022827"/>
    </source>
</evidence>
<evidence type="ECO:0000259" key="5">
    <source>
        <dbReference type="PROSITE" id="PS51645"/>
    </source>
</evidence>
<dbReference type="Gene3D" id="1.25.40.80">
    <property type="match status" value="1"/>
</dbReference>
<dbReference type="GO" id="GO:0003904">
    <property type="term" value="F:deoxyribodipyrimidine photo-lyase activity"/>
    <property type="evidence" value="ECO:0007669"/>
    <property type="project" value="TreeGrafter"/>
</dbReference>
<organism evidence="6">
    <name type="scientific">seawater metagenome</name>
    <dbReference type="NCBI Taxonomy" id="1561972"/>
    <lineage>
        <taxon>unclassified sequences</taxon>
        <taxon>metagenomes</taxon>
        <taxon>ecological metagenomes</taxon>
    </lineage>
</organism>
<sequence length="460" mass="55350">MNIFIHHRDLRFKDNTTLIEQIKGEGNVTPIFVFDPKQIDKKKNPYFSDNLVQFMVQCIEKLNKDYKKKDGELYTFKGDYLKILRDLHKNYGINSIGFNFDYSPYAKERDQKIIDFCIKNDIQIYNKEDMLLHDLLDGKTKSKSEEPYKVFTPFKNNLKKKRVRSVNKFRGFNFKKKSKLKKSKYAYKDYNKLYTQNDNVLVEGGRKWALNRIKNLKKFNNYSECRDQMTYETTLLSASINFNVLSIREIYEKVKKLFGLNHGIINELYWRDFYYNILYFFPHIIKGSFKEKYDNIKWRNSQKDFDKWKKGETGYPLVDACMRQMNTTGYMHNRGRMIVSSFLIKNLFIDWRWGEKYFANKLVDYNISANNGGWQWSSGSGTDSQPYFRIFNVWTQAKKFDKECKYIKKWIPELEDLPCKDILNWDKSHSLFNNDTDYPKPMVDHKETRERALDLFKKYL</sequence>
<dbReference type="Pfam" id="PF03441">
    <property type="entry name" value="FAD_binding_7"/>
    <property type="match status" value="1"/>
</dbReference>
<dbReference type="PANTHER" id="PTHR11455">
    <property type="entry name" value="CRYPTOCHROME"/>
    <property type="match status" value="1"/>
</dbReference>
<dbReference type="Gene3D" id="3.40.50.620">
    <property type="entry name" value="HUPs"/>
    <property type="match status" value="1"/>
</dbReference>
<dbReference type="AlphaFoldDB" id="A0A5E8CGV2"/>
<evidence type="ECO:0000313" key="6">
    <source>
        <dbReference type="EMBL" id="VVU94411.1"/>
    </source>
</evidence>
<dbReference type="Pfam" id="PF00875">
    <property type="entry name" value="DNA_photolyase"/>
    <property type="match status" value="1"/>
</dbReference>
<evidence type="ECO:0000256" key="1">
    <source>
        <dbReference type="ARBA" id="ARBA00001974"/>
    </source>
</evidence>
<name>A0A5E8CGV2_9ZZZZ</name>
<dbReference type="PROSITE" id="PS51645">
    <property type="entry name" value="PHR_CRY_ALPHA_BETA"/>
    <property type="match status" value="1"/>
</dbReference>
<keyword evidence="6" id="KW-0456">Lyase</keyword>
<dbReference type="PROSITE" id="PS00394">
    <property type="entry name" value="DNA_PHOTOLYASES_1_1"/>
    <property type="match status" value="1"/>
</dbReference>
<dbReference type="InterPro" id="IPR036155">
    <property type="entry name" value="Crypto/Photolyase_N_sf"/>
</dbReference>
<dbReference type="GO" id="GO:0006950">
    <property type="term" value="P:response to stress"/>
    <property type="evidence" value="ECO:0007669"/>
    <property type="project" value="UniProtKB-ARBA"/>
</dbReference>
<dbReference type="PRINTS" id="PR00147">
    <property type="entry name" value="DNAPHOTLYASE"/>
</dbReference>
<dbReference type="InterPro" id="IPR005101">
    <property type="entry name" value="Cryptochr/Photolyase_FAD-bd"/>
</dbReference>
<keyword evidence="3" id="KW-0274">FAD</keyword>